<proteinExistence type="predicted"/>
<dbReference type="AlphaFoldDB" id="A0A5E4AZ93"/>
<evidence type="ECO:0000313" key="3">
    <source>
        <dbReference type="EMBL" id="VTJ62515.1"/>
    </source>
</evidence>
<accession>A0A5E4AZ93</accession>
<reference evidence="2" key="2">
    <citation type="submission" date="2020-08" db="EMBL/GenBank/DDBJ databases">
        <authorList>
            <person name="Shumante A."/>
            <person name="Zimin A.V."/>
            <person name="Puiu D."/>
            <person name="Salzberg S.L."/>
        </authorList>
    </citation>
    <scope>NUCLEOTIDE SEQUENCE</scope>
    <source>
        <strain evidence="2">WC2-LM</strain>
        <tissue evidence="2">Liver</tissue>
    </source>
</reference>
<keyword evidence="4" id="KW-1185">Reference proteome</keyword>
<organism evidence="3 4">
    <name type="scientific">Marmota monax</name>
    <name type="common">Woodchuck</name>
    <dbReference type="NCBI Taxonomy" id="9995"/>
    <lineage>
        <taxon>Eukaryota</taxon>
        <taxon>Metazoa</taxon>
        <taxon>Chordata</taxon>
        <taxon>Craniata</taxon>
        <taxon>Vertebrata</taxon>
        <taxon>Euteleostomi</taxon>
        <taxon>Mammalia</taxon>
        <taxon>Eutheria</taxon>
        <taxon>Euarchontoglires</taxon>
        <taxon>Glires</taxon>
        <taxon>Rodentia</taxon>
        <taxon>Sciuromorpha</taxon>
        <taxon>Sciuridae</taxon>
        <taxon>Xerinae</taxon>
        <taxon>Marmotini</taxon>
        <taxon>Marmota</taxon>
    </lineage>
</organism>
<evidence type="ECO:0000256" key="1">
    <source>
        <dbReference type="SAM" id="MobiDB-lite"/>
    </source>
</evidence>
<protein>
    <submittedName>
        <fullName evidence="3">Uncharacterized protein</fullName>
    </submittedName>
</protein>
<feature type="compositionally biased region" description="Basic residues" evidence="1">
    <location>
        <begin position="69"/>
        <end position="83"/>
    </location>
</feature>
<dbReference type="EMBL" id="WJEC01000821">
    <property type="protein sequence ID" value="KAF7480860.1"/>
    <property type="molecule type" value="Genomic_DNA"/>
</dbReference>
<dbReference type="EMBL" id="CABDUW010000202">
    <property type="protein sequence ID" value="VTJ62515.1"/>
    <property type="molecule type" value="Genomic_DNA"/>
</dbReference>
<evidence type="ECO:0000313" key="2">
    <source>
        <dbReference type="EMBL" id="KAF7480860.1"/>
    </source>
</evidence>
<name>A0A5E4AZ93_MARMO</name>
<dbReference type="Proteomes" id="UP000662637">
    <property type="component" value="Unassembled WGS sequence"/>
</dbReference>
<feature type="region of interest" description="Disordered" evidence="1">
    <location>
        <begin position="20"/>
        <end position="133"/>
    </location>
</feature>
<dbReference type="Proteomes" id="UP000335636">
    <property type="component" value="Unassembled WGS sequence"/>
</dbReference>
<sequence>MAAALSPHCHLSLPCSHPWPLTIQASGGPPTFPSRGTGPSPALPQKLARVKSKLPEVPPAPAPCLGVRARARGRSWKGNRRPRGGGGRSFPCGVSPLPTSRFPPAGAAGAAGPGHAGRGSPGRGWRQREPSRR</sequence>
<evidence type="ECO:0000313" key="4">
    <source>
        <dbReference type="Proteomes" id="UP000335636"/>
    </source>
</evidence>
<feature type="compositionally biased region" description="Gly residues" evidence="1">
    <location>
        <begin position="109"/>
        <end position="122"/>
    </location>
</feature>
<gene>
    <name evidence="2" type="ORF">GHT09_007925</name>
    <name evidence="3" type="ORF">MONAX_5E014168</name>
</gene>
<reference evidence="3 4" key="1">
    <citation type="submission" date="2019-04" db="EMBL/GenBank/DDBJ databases">
        <authorList>
            <person name="Alioto T."/>
            <person name="Alioto T."/>
        </authorList>
    </citation>
    <scope>NUCLEOTIDE SEQUENCE [LARGE SCALE GENOMIC DNA]</scope>
</reference>